<dbReference type="PANTHER" id="PTHR43790">
    <property type="entry name" value="CARBOHYDRATE TRANSPORT ATP-BINDING PROTEIN MG119-RELATED"/>
    <property type="match status" value="1"/>
</dbReference>
<sequence>MKMRKELLKINDLNYIHSQEGKLENISLFILAGECVGFLGLSYSGKDLLVKLLSGNTQREFSNHIHIAGSDKTYQQDKFEKNIYKICPANYLIGDWTVAEYLCLVESKKSRLYLRKTELENEAEMYLKQLNLQIQVTKKLKQLSEIEKRIVDFAKACYRGAKIVIIEDEFEGMSYDEIRMFAQIIHRLVKERIGVIVNSHSNFVLTTLSDKYIIFNEGRIVKKCKNTNNDSEDELNQFLHEGQIEEETEKSFCFKKQSESNDLWYCVKNLELIEGETVEINLKKGEIITIVSHNKVQKDKIFKALSGREKIGNILYIINGKTYSKIDYSKLSEERIVSVKVLGSLDEMFQRMSVEENLLLPSLKKISAFDYIGFSKRIRDIFMSEMKQDTTQKGLGIKELKINELVELTLARWYIFNPKVIVLLEPFGLCDINGVAIVRKYLKKFSSKGTAVIVIAARTEYMEDISDRIIDMNF</sequence>
<feature type="domain" description="ABC transporter" evidence="3">
    <location>
        <begin position="8"/>
        <end position="242"/>
    </location>
</feature>
<dbReference type="PANTHER" id="PTHR43790:SF8">
    <property type="entry name" value="SUGAR ABC TRANSPORTER ATP-BINDING PROTEIN"/>
    <property type="match status" value="1"/>
</dbReference>
<protein>
    <submittedName>
        <fullName evidence="4">ABC-type sugar transport system ATPase subunit</fullName>
    </submittedName>
</protein>
<dbReference type="RefSeq" id="WP_257463933.1">
    <property type="nucleotide sequence ID" value="NZ_BAABXP010000001.1"/>
</dbReference>
<dbReference type="InterPro" id="IPR050107">
    <property type="entry name" value="ABC_carbohydrate_import_ATPase"/>
</dbReference>
<dbReference type="Pfam" id="PF00005">
    <property type="entry name" value="ABC_tran"/>
    <property type="match status" value="1"/>
</dbReference>
<accession>A0ABV2M1E7</accession>
<dbReference type="Proteomes" id="UP001549106">
    <property type="component" value="Unassembled WGS sequence"/>
</dbReference>
<dbReference type="PROSITE" id="PS50893">
    <property type="entry name" value="ABC_TRANSPORTER_2"/>
    <property type="match status" value="1"/>
</dbReference>
<gene>
    <name evidence="4" type="ORF">ABID24_000554</name>
</gene>
<evidence type="ECO:0000259" key="3">
    <source>
        <dbReference type="PROSITE" id="PS50893"/>
    </source>
</evidence>
<name>A0ABV2M1E7_9FIRM</name>
<dbReference type="Gene3D" id="3.40.50.300">
    <property type="entry name" value="P-loop containing nucleotide triphosphate hydrolases"/>
    <property type="match status" value="2"/>
</dbReference>
<reference evidence="4 5" key="1">
    <citation type="submission" date="2024-06" db="EMBL/GenBank/DDBJ databases">
        <title>Genomic Encyclopedia of Type Strains, Phase IV (KMG-IV): sequencing the most valuable type-strain genomes for metagenomic binning, comparative biology and taxonomic classification.</title>
        <authorList>
            <person name="Goeker M."/>
        </authorList>
    </citation>
    <scope>NUCLEOTIDE SEQUENCE [LARGE SCALE GENOMIC DNA]</scope>
    <source>
        <strain evidence="4 5">DSM 29492</strain>
    </source>
</reference>
<keyword evidence="1" id="KW-0547">Nucleotide-binding</keyword>
<dbReference type="SUPFAM" id="SSF52540">
    <property type="entry name" value="P-loop containing nucleoside triphosphate hydrolases"/>
    <property type="match status" value="2"/>
</dbReference>
<evidence type="ECO:0000313" key="4">
    <source>
        <dbReference type="EMBL" id="MET3749327.1"/>
    </source>
</evidence>
<evidence type="ECO:0000256" key="1">
    <source>
        <dbReference type="ARBA" id="ARBA00022741"/>
    </source>
</evidence>
<evidence type="ECO:0000313" key="5">
    <source>
        <dbReference type="Proteomes" id="UP001549106"/>
    </source>
</evidence>
<organism evidence="4 5">
    <name type="scientific">Blautia caecimuris</name>
    <dbReference type="NCBI Taxonomy" id="1796615"/>
    <lineage>
        <taxon>Bacteria</taxon>
        <taxon>Bacillati</taxon>
        <taxon>Bacillota</taxon>
        <taxon>Clostridia</taxon>
        <taxon>Lachnospirales</taxon>
        <taxon>Lachnospiraceae</taxon>
        <taxon>Blautia</taxon>
    </lineage>
</organism>
<keyword evidence="2" id="KW-0067">ATP-binding</keyword>
<dbReference type="InterPro" id="IPR003439">
    <property type="entry name" value="ABC_transporter-like_ATP-bd"/>
</dbReference>
<dbReference type="EMBL" id="JBEPMJ010000003">
    <property type="protein sequence ID" value="MET3749327.1"/>
    <property type="molecule type" value="Genomic_DNA"/>
</dbReference>
<keyword evidence="5" id="KW-1185">Reference proteome</keyword>
<keyword evidence="4" id="KW-0762">Sugar transport</keyword>
<evidence type="ECO:0000256" key="2">
    <source>
        <dbReference type="ARBA" id="ARBA00022840"/>
    </source>
</evidence>
<keyword evidence="4" id="KW-0813">Transport</keyword>
<proteinExistence type="predicted"/>
<comment type="caution">
    <text evidence="4">The sequence shown here is derived from an EMBL/GenBank/DDBJ whole genome shotgun (WGS) entry which is preliminary data.</text>
</comment>
<dbReference type="InterPro" id="IPR027417">
    <property type="entry name" value="P-loop_NTPase"/>
</dbReference>